<protein>
    <submittedName>
        <fullName evidence="2">Uncharacterized protein</fullName>
    </submittedName>
</protein>
<feature type="transmembrane region" description="Helical" evidence="1">
    <location>
        <begin position="6"/>
        <end position="30"/>
    </location>
</feature>
<keyword evidence="1" id="KW-0472">Membrane</keyword>
<reference evidence="2 3" key="1">
    <citation type="journal article" date="2021" name="Commun. Biol.">
        <title>The genome of Shorea leprosula (Dipterocarpaceae) highlights the ecological relevance of drought in aseasonal tropical rainforests.</title>
        <authorList>
            <person name="Ng K.K.S."/>
            <person name="Kobayashi M.J."/>
            <person name="Fawcett J.A."/>
            <person name="Hatakeyama M."/>
            <person name="Paape T."/>
            <person name="Ng C.H."/>
            <person name="Ang C.C."/>
            <person name="Tnah L.H."/>
            <person name="Lee C.T."/>
            <person name="Nishiyama T."/>
            <person name="Sese J."/>
            <person name="O'Brien M.J."/>
            <person name="Copetti D."/>
            <person name="Mohd Noor M.I."/>
            <person name="Ong R.C."/>
            <person name="Putra M."/>
            <person name="Sireger I.Z."/>
            <person name="Indrioko S."/>
            <person name="Kosugi Y."/>
            <person name="Izuno A."/>
            <person name="Isagi Y."/>
            <person name="Lee S.L."/>
            <person name="Shimizu K.K."/>
        </authorList>
    </citation>
    <scope>NUCLEOTIDE SEQUENCE [LARGE SCALE GENOMIC DNA]</scope>
    <source>
        <strain evidence="2">214</strain>
    </source>
</reference>
<comment type="caution">
    <text evidence="2">The sequence shown here is derived from an EMBL/GenBank/DDBJ whole genome shotgun (WGS) entry which is preliminary data.</text>
</comment>
<name>A0AAV5LFS1_9ROSI</name>
<keyword evidence="3" id="KW-1185">Reference proteome</keyword>
<accession>A0AAV5LFS1</accession>
<evidence type="ECO:0000256" key="1">
    <source>
        <dbReference type="SAM" id="Phobius"/>
    </source>
</evidence>
<keyword evidence="1" id="KW-1133">Transmembrane helix</keyword>
<dbReference type="EMBL" id="BPVZ01000113">
    <property type="protein sequence ID" value="GKV35797.1"/>
    <property type="molecule type" value="Genomic_DNA"/>
</dbReference>
<proteinExistence type="predicted"/>
<evidence type="ECO:0000313" key="3">
    <source>
        <dbReference type="Proteomes" id="UP001054252"/>
    </source>
</evidence>
<dbReference type="AlphaFoldDB" id="A0AAV5LFS1"/>
<organism evidence="2 3">
    <name type="scientific">Rubroshorea leprosula</name>
    <dbReference type="NCBI Taxonomy" id="152421"/>
    <lineage>
        <taxon>Eukaryota</taxon>
        <taxon>Viridiplantae</taxon>
        <taxon>Streptophyta</taxon>
        <taxon>Embryophyta</taxon>
        <taxon>Tracheophyta</taxon>
        <taxon>Spermatophyta</taxon>
        <taxon>Magnoliopsida</taxon>
        <taxon>eudicotyledons</taxon>
        <taxon>Gunneridae</taxon>
        <taxon>Pentapetalae</taxon>
        <taxon>rosids</taxon>
        <taxon>malvids</taxon>
        <taxon>Malvales</taxon>
        <taxon>Dipterocarpaceae</taxon>
        <taxon>Rubroshorea</taxon>
    </lineage>
</organism>
<sequence length="40" mass="4493">MWLIVATIGNASCLVSVEVLHFFLVGFGFYRQPTICCLIM</sequence>
<evidence type="ECO:0000313" key="2">
    <source>
        <dbReference type="EMBL" id="GKV35797.1"/>
    </source>
</evidence>
<gene>
    <name evidence="2" type="ORF">SLEP1_g44013</name>
</gene>
<keyword evidence="1" id="KW-0812">Transmembrane</keyword>
<dbReference type="Proteomes" id="UP001054252">
    <property type="component" value="Unassembled WGS sequence"/>
</dbReference>